<dbReference type="EMBL" id="JAODUP010000308">
    <property type="protein sequence ID" value="KAK2153077.1"/>
    <property type="molecule type" value="Genomic_DNA"/>
</dbReference>
<feature type="transmembrane region" description="Helical" evidence="2">
    <location>
        <begin position="76"/>
        <end position="99"/>
    </location>
</feature>
<evidence type="ECO:0000256" key="1">
    <source>
        <dbReference type="SAM" id="MobiDB-lite"/>
    </source>
</evidence>
<reference evidence="3" key="1">
    <citation type="journal article" date="2023" name="Mol. Biol. Evol.">
        <title>Third-Generation Sequencing Reveals the Adaptive Role of the Epigenome in Three Deep-Sea Polychaetes.</title>
        <authorList>
            <person name="Perez M."/>
            <person name="Aroh O."/>
            <person name="Sun Y."/>
            <person name="Lan Y."/>
            <person name="Juniper S.K."/>
            <person name="Young C.R."/>
            <person name="Angers B."/>
            <person name="Qian P.Y."/>
        </authorList>
    </citation>
    <scope>NUCLEOTIDE SEQUENCE</scope>
    <source>
        <strain evidence="3">P08H-3</strain>
    </source>
</reference>
<name>A0AAD9JHX4_9ANNE</name>
<feature type="compositionally biased region" description="Basic and acidic residues" evidence="1">
    <location>
        <begin position="200"/>
        <end position="224"/>
    </location>
</feature>
<protein>
    <submittedName>
        <fullName evidence="3">Uncharacterized protein</fullName>
    </submittedName>
</protein>
<keyword evidence="4" id="KW-1185">Reference proteome</keyword>
<sequence>MEACKGIGDSYVDPSTHIRHYCADYVCDVDNLGRSSPDCKYFCPVYYRCLVDQYNKGSNTTISDSERPSHISGVDWYTIIGVTITITLVVTIVLTVIIYKRRRIMSVLAQTSADEVELHDRILIGQPTTDDLVQSIDTPETGERASRLLSEIESCKSQDTPFSEGTVPIEDQERDMLRPRCTLRSAVSVETQIDLPSVDDQTRPKTVHHQDGHTSSEGIPKTEEQGSIDSRADMSIFSNIHSMSSGSPVSMSTPERRLAPRSSSIDACVLLPNTDILTGSICLTRYSVDDLVFRDSRHSYQLYHPSLHIMAHRSTISRRSDPNLPRISRYRDDALFHHQAGTSESYQETGAGHTTRH</sequence>
<gene>
    <name evidence="3" type="ORF">LSH36_308g01010</name>
</gene>
<evidence type="ECO:0000256" key="2">
    <source>
        <dbReference type="SAM" id="Phobius"/>
    </source>
</evidence>
<accession>A0AAD9JHX4</accession>
<keyword evidence="2" id="KW-0472">Membrane</keyword>
<keyword evidence="2" id="KW-0812">Transmembrane</keyword>
<organism evidence="3 4">
    <name type="scientific">Paralvinella palmiformis</name>
    <dbReference type="NCBI Taxonomy" id="53620"/>
    <lineage>
        <taxon>Eukaryota</taxon>
        <taxon>Metazoa</taxon>
        <taxon>Spiralia</taxon>
        <taxon>Lophotrochozoa</taxon>
        <taxon>Annelida</taxon>
        <taxon>Polychaeta</taxon>
        <taxon>Sedentaria</taxon>
        <taxon>Canalipalpata</taxon>
        <taxon>Terebellida</taxon>
        <taxon>Terebelliformia</taxon>
        <taxon>Alvinellidae</taxon>
        <taxon>Paralvinella</taxon>
    </lineage>
</organism>
<dbReference type="AlphaFoldDB" id="A0AAD9JHX4"/>
<dbReference type="Proteomes" id="UP001208570">
    <property type="component" value="Unassembled WGS sequence"/>
</dbReference>
<comment type="caution">
    <text evidence="3">The sequence shown here is derived from an EMBL/GenBank/DDBJ whole genome shotgun (WGS) entry which is preliminary data.</text>
</comment>
<feature type="region of interest" description="Disordered" evidence="1">
    <location>
        <begin position="196"/>
        <end position="226"/>
    </location>
</feature>
<evidence type="ECO:0000313" key="4">
    <source>
        <dbReference type="Proteomes" id="UP001208570"/>
    </source>
</evidence>
<proteinExistence type="predicted"/>
<keyword evidence="2" id="KW-1133">Transmembrane helix</keyword>
<evidence type="ECO:0000313" key="3">
    <source>
        <dbReference type="EMBL" id="KAK2153077.1"/>
    </source>
</evidence>